<dbReference type="InterPro" id="IPR058163">
    <property type="entry name" value="LysR-type_TF_proteobact-type"/>
</dbReference>
<dbReference type="GO" id="GO:0006351">
    <property type="term" value="P:DNA-templated transcription"/>
    <property type="evidence" value="ECO:0007669"/>
    <property type="project" value="TreeGrafter"/>
</dbReference>
<dbReference type="Pfam" id="PF00126">
    <property type="entry name" value="HTH_1"/>
    <property type="match status" value="1"/>
</dbReference>
<evidence type="ECO:0000256" key="2">
    <source>
        <dbReference type="ARBA" id="ARBA00023015"/>
    </source>
</evidence>
<dbReference type="InterPro" id="IPR036390">
    <property type="entry name" value="WH_DNA-bd_sf"/>
</dbReference>
<reference evidence="6 7" key="1">
    <citation type="submission" date="2018-02" db="EMBL/GenBank/DDBJ databases">
        <title>The draft genome of Phyllobacterium myrsinacearum DSM5892.</title>
        <authorList>
            <person name="Li L."/>
            <person name="Liu L."/>
            <person name="Zhang X."/>
            <person name="Wang T."/>
        </authorList>
    </citation>
    <scope>NUCLEOTIDE SEQUENCE [LARGE SCALE GENOMIC DNA]</scope>
    <source>
        <strain evidence="6 7">DSM 5892</strain>
    </source>
</reference>
<evidence type="ECO:0000313" key="6">
    <source>
        <dbReference type="EMBL" id="PRD49909.1"/>
    </source>
</evidence>
<dbReference type="PANTHER" id="PTHR30537">
    <property type="entry name" value="HTH-TYPE TRANSCRIPTIONAL REGULATOR"/>
    <property type="match status" value="1"/>
</dbReference>
<dbReference type="SUPFAM" id="SSF53850">
    <property type="entry name" value="Periplasmic binding protein-like II"/>
    <property type="match status" value="1"/>
</dbReference>
<keyword evidence="2" id="KW-0805">Transcription regulation</keyword>
<evidence type="ECO:0000256" key="1">
    <source>
        <dbReference type="ARBA" id="ARBA00009437"/>
    </source>
</evidence>
<evidence type="ECO:0000313" key="7">
    <source>
        <dbReference type="Proteomes" id="UP000238563"/>
    </source>
</evidence>
<dbReference type="Gene3D" id="3.40.190.290">
    <property type="match status" value="1"/>
</dbReference>
<dbReference type="InterPro" id="IPR036388">
    <property type="entry name" value="WH-like_DNA-bd_sf"/>
</dbReference>
<dbReference type="Proteomes" id="UP000238563">
    <property type="component" value="Unassembled WGS sequence"/>
</dbReference>
<protein>
    <submittedName>
        <fullName evidence="6">LysR family transcriptional regulator</fullName>
    </submittedName>
</protein>
<dbReference type="Pfam" id="PF03466">
    <property type="entry name" value="LysR_substrate"/>
    <property type="match status" value="1"/>
</dbReference>
<keyword evidence="7" id="KW-1185">Reference proteome</keyword>
<dbReference type="FunFam" id="1.10.10.10:FF:000001">
    <property type="entry name" value="LysR family transcriptional regulator"/>
    <property type="match status" value="1"/>
</dbReference>
<dbReference type="CDD" id="cd08474">
    <property type="entry name" value="PBP2_CrgA_like_5"/>
    <property type="match status" value="1"/>
</dbReference>
<keyword evidence="4" id="KW-0804">Transcription</keyword>
<gene>
    <name evidence="6" type="ORF">C5750_24095</name>
</gene>
<organism evidence="6 7">
    <name type="scientific">Phyllobacterium myrsinacearum</name>
    <dbReference type="NCBI Taxonomy" id="28101"/>
    <lineage>
        <taxon>Bacteria</taxon>
        <taxon>Pseudomonadati</taxon>
        <taxon>Pseudomonadota</taxon>
        <taxon>Alphaproteobacteria</taxon>
        <taxon>Hyphomicrobiales</taxon>
        <taxon>Phyllobacteriaceae</taxon>
        <taxon>Phyllobacterium</taxon>
    </lineage>
</organism>
<dbReference type="OrthoDB" id="9813056at2"/>
<comment type="similarity">
    <text evidence="1">Belongs to the LysR transcriptional regulatory family.</text>
</comment>
<dbReference type="SUPFAM" id="SSF46785">
    <property type="entry name" value="Winged helix' DNA-binding domain"/>
    <property type="match status" value="1"/>
</dbReference>
<dbReference type="RefSeq" id="WP_105737585.1">
    <property type="nucleotide sequence ID" value="NZ_PVBT01000009.1"/>
</dbReference>
<dbReference type="PROSITE" id="PS50931">
    <property type="entry name" value="HTH_LYSR"/>
    <property type="match status" value="1"/>
</dbReference>
<dbReference type="PANTHER" id="PTHR30537:SF1">
    <property type="entry name" value="HTH-TYPE TRANSCRIPTIONAL REGULATOR PGRR"/>
    <property type="match status" value="1"/>
</dbReference>
<dbReference type="EMBL" id="PVBT01000009">
    <property type="protein sequence ID" value="PRD49909.1"/>
    <property type="molecule type" value="Genomic_DNA"/>
</dbReference>
<proteinExistence type="inferred from homology"/>
<name>A0A2S9JAX7_9HYPH</name>
<comment type="caution">
    <text evidence="6">The sequence shown here is derived from an EMBL/GenBank/DDBJ whole genome shotgun (WGS) entry which is preliminary data.</text>
</comment>
<keyword evidence="3" id="KW-0238">DNA-binding</keyword>
<accession>A0A2S9JAX7</accession>
<feature type="domain" description="HTH lysR-type" evidence="5">
    <location>
        <begin position="1"/>
        <end position="61"/>
    </location>
</feature>
<dbReference type="PRINTS" id="PR00039">
    <property type="entry name" value="HTHLYSR"/>
</dbReference>
<evidence type="ECO:0000256" key="3">
    <source>
        <dbReference type="ARBA" id="ARBA00023125"/>
    </source>
</evidence>
<dbReference type="Gene3D" id="1.10.10.10">
    <property type="entry name" value="Winged helix-like DNA-binding domain superfamily/Winged helix DNA-binding domain"/>
    <property type="match status" value="1"/>
</dbReference>
<dbReference type="AlphaFoldDB" id="A0A2S9JAX7"/>
<dbReference type="InterPro" id="IPR005119">
    <property type="entry name" value="LysR_subst-bd"/>
</dbReference>
<dbReference type="InterPro" id="IPR000847">
    <property type="entry name" value="LysR_HTH_N"/>
</dbReference>
<dbReference type="GO" id="GO:0043565">
    <property type="term" value="F:sequence-specific DNA binding"/>
    <property type="evidence" value="ECO:0007669"/>
    <property type="project" value="TreeGrafter"/>
</dbReference>
<dbReference type="GO" id="GO:0003700">
    <property type="term" value="F:DNA-binding transcription factor activity"/>
    <property type="evidence" value="ECO:0007669"/>
    <property type="project" value="InterPro"/>
</dbReference>
<evidence type="ECO:0000259" key="5">
    <source>
        <dbReference type="PROSITE" id="PS50931"/>
    </source>
</evidence>
<sequence length="296" mass="32437">MDRLVLRDLAAFETVARHQSFTAAAAELGISQSSLSYAVSQLEQRVGIALLARTTRTVAPTEAGRQLLGTLVPSLRDIGHELANLQEMRSTVSGAVRLTMVSIAYETILRPSLTSFREKYPNVSIEVSVDEGFSDVVAQGFDGGIRFGNLVDKDMVAVPLTRSAPVVIVGSPEYLQKHGPVPTHPDDLSAHICIGYRFVSSKRLYRWPLSKKGKTVELKTSSPLIFNDGEAIRSAAVDGLGLAYLFEAQVREDIKSGRLISVLSDWLPALPGFSLYYPNRTRTSPAFRALINHLWP</sequence>
<evidence type="ECO:0000256" key="4">
    <source>
        <dbReference type="ARBA" id="ARBA00023163"/>
    </source>
</evidence>